<dbReference type="AlphaFoldDB" id="A0A4R0S1R6"/>
<dbReference type="GO" id="GO:0015038">
    <property type="term" value="F:glutathione disulfide oxidoreductase activity"/>
    <property type="evidence" value="ECO:0007669"/>
    <property type="project" value="TreeGrafter"/>
</dbReference>
<evidence type="ECO:0000313" key="2">
    <source>
        <dbReference type="EMBL" id="TCD71268.1"/>
    </source>
</evidence>
<reference evidence="2 3" key="1">
    <citation type="submission" date="2018-11" db="EMBL/GenBank/DDBJ databases">
        <title>Genome assembly of Steccherinum ochraceum LE-BIN_3174, the white-rot fungus of the Steccherinaceae family (The Residual Polyporoid clade, Polyporales, Basidiomycota).</title>
        <authorList>
            <person name="Fedorova T.V."/>
            <person name="Glazunova O.A."/>
            <person name="Landesman E.O."/>
            <person name="Moiseenko K.V."/>
            <person name="Psurtseva N.V."/>
            <person name="Savinova O.S."/>
            <person name="Shakhova N.V."/>
            <person name="Tyazhelova T.V."/>
            <person name="Vasina D.V."/>
        </authorList>
    </citation>
    <scope>NUCLEOTIDE SEQUENCE [LARGE SCALE GENOMIC DNA]</scope>
    <source>
        <strain evidence="2 3">LE-BIN_3174</strain>
    </source>
</reference>
<evidence type="ECO:0000313" key="3">
    <source>
        <dbReference type="Proteomes" id="UP000292702"/>
    </source>
</evidence>
<dbReference type="GO" id="GO:0005796">
    <property type="term" value="C:Golgi lumen"/>
    <property type="evidence" value="ECO:0007669"/>
    <property type="project" value="TreeGrafter"/>
</dbReference>
<evidence type="ECO:0000259" key="1">
    <source>
        <dbReference type="Pfam" id="PF00462"/>
    </source>
</evidence>
<keyword evidence="3" id="KW-1185">Reference proteome</keyword>
<proteinExistence type="predicted"/>
<name>A0A4R0S1R6_9APHY</name>
<dbReference type="STRING" id="92696.A0A4R0S1R6"/>
<dbReference type="GO" id="GO:0034599">
    <property type="term" value="P:cellular response to oxidative stress"/>
    <property type="evidence" value="ECO:0007669"/>
    <property type="project" value="TreeGrafter"/>
</dbReference>
<protein>
    <recommendedName>
        <fullName evidence="1">Glutaredoxin domain-containing protein</fullName>
    </recommendedName>
</protein>
<gene>
    <name evidence="2" type="ORF">EIP91_011747</name>
</gene>
<dbReference type="InterPro" id="IPR002109">
    <property type="entry name" value="Glutaredoxin"/>
</dbReference>
<dbReference type="InterPro" id="IPR036249">
    <property type="entry name" value="Thioredoxin-like_sf"/>
</dbReference>
<dbReference type="GO" id="GO:0000324">
    <property type="term" value="C:fungal-type vacuole"/>
    <property type="evidence" value="ECO:0007669"/>
    <property type="project" value="TreeGrafter"/>
</dbReference>
<dbReference type="EMBL" id="RWJN01000008">
    <property type="protein sequence ID" value="TCD71268.1"/>
    <property type="molecule type" value="Genomic_DNA"/>
</dbReference>
<comment type="caution">
    <text evidence="2">The sequence shown here is derived from an EMBL/GenBank/DDBJ whole genome shotgun (WGS) entry which is preliminary data.</text>
</comment>
<dbReference type="PANTHER" id="PTHR45694:SF5">
    <property type="entry name" value="GLUTAREDOXIN 2"/>
    <property type="match status" value="1"/>
</dbReference>
<sequence length="244" mass="26871">MKSSSTPRPASPYRRRRIIWTVAVLTILSFLYFFTNSEASADGRWSLPVFKSLSFGGTGISHTNSRVSKVSDALAAERRLRVQEIHGLLHFVTAHQQRKLNEEDGDTIKAVGVGSVKVDPTKKVDFSVYSPDGDDNWQNHVSVLKKQYPLVVFSKTYCPYSRRAKALLESYNVSPPPFVVELDTRSDGPVIQAILKRITGRGTVPNVILQASSIGGSDGIAVLDQEGKLKELLEEAGLTVQIAE</sequence>
<dbReference type="Pfam" id="PF00462">
    <property type="entry name" value="Glutaredoxin"/>
    <property type="match status" value="1"/>
</dbReference>
<dbReference type="CDD" id="cd03419">
    <property type="entry name" value="GRX_GRXh_1_2_like"/>
    <property type="match status" value="1"/>
</dbReference>
<dbReference type="InterPro" id="IPR014025">
    <property type="entry name" value="Glutaredoxin_subgr"/>
</dbReference>
<dbReference type="Proteomes" id="UP000292702">
    <property type="component" value="Unassembled WGS sequence"/>
</dbReference>
<dbReference type="PANTHER" id="PTHR45694">
    <property type="entry name" value="GLUTAREDOXIN 2"/>
    <property type="match status" value="1"/>
</dbReference>
<accession>A0A4R0S1R6</accession>
<organism evidence="2 3">
    <name type="scientific">Steccherinum ochraceum</name>
    <dbReference type="NCBI Taxonomy" id="92696"/>
    <lineage>
        <taxon>Eukaryota</taxon>
        <taxon>Fungi</taxon>
        <taxon>Dikarya</taxon>
        <taxon>Basidiomycota</taxon>
        <taxon>Agaricomycotina</taxon>
        <taxon>Agaricomycetes</taxon>
        <taxon>Polyporales</taxon>
        <taxon>Steccherinaceae</taxon>
        <taxon>Steccherinum</taxon>
    </lineage>
</organism>
<dbReference type="PRINTS" id="PR00160">
    <property type="entry name" value="GLUTAREDOXIN"/>
</dbReference>
<dbReference type="PROSITE" id="PS51354">
    <property type="entry name" value="GLUTAREDOXIN_2"/>
    <property type="match status" value="1"/>
</dbReference>
<dbReference type="Gene3D" id="3.40.30.10">
    <property type="entry name" value="Glutaredoxin"/>
    <property type="match status" value="1"/>
</dbReference>
<feature type="domain" description="Glutaredoxin" evidence="1">
    <location>
        <begin position="151"/>
        <end position="209"/>
    </location>
</feature>
<dbReference type="GO" id="GO:0005801">
    <property type="term" value="C:cis-Golgi network"/>
    <property type="evidence" value="ECO:0007669"/>
    <property type="project" value="TreeGrafter"/>
</dbReference>
<dbReference type="SUPFAM" id="SSF52833">
    <property type="entry name" value="Thioredoxin-like"/>
    <property type="match status" value="1"/>
</dbReference>
<dbReference type="OrthoDB" id="423313at2759"/>